<feature type="domain" description="PRC-barrel" evidence="1">
    <location>
        <begin position="22"/>
        <end position="86"/>
    </location>
</feature>
<reference evidence="2" key="2">
    <citation type="journal article" date="2019" name="Genome Biol. Evol.">
        <title>Day and night: Metabolic profiles and evolutionary relationships of six axenic non-marine cyanobacteria.</title>
        <authorList>
            <person name="Will S.E."/>
            <person name="Henke P."/>
            <person name="Boedeker C."/>
            <person name="Huang S."/>
            <person name="Brinkmann H."/>
            <person name="Rohde M."/>
            <person name="Jarek M."/>
            <person name="Friedl T."/>
            <person name="Seufert S."/>
            <person name="Schumacher M."/>
            <person name="Overmann J."/>
            <person name="Neumann-Schaal M."/>
            <person name="Petersen J."/>
        </authorList>
    </citation>
    <scope>NUCLEOTIDE SEQUENCE [LARGE SCALE GENOMIC DNA]</scope>
    <source>
        <strain evidence="2">PCC 7102</strain>
    </source>
</reference>
<organism evidence="2 3">
    <name type="scientific">Dulcicalothrix desertica PCC 7102</name>
    <dbReference type="NCBI Taxonomy" id="232991"/>
    <lineage>
        <taxon>Bacteria</taxon>
        <taxon>Bacillati</taxon>
        <taxon>Cyanobacteriota</taxon>
        <taxon>Cyanophyceae</taxon>
        <taxon>Nostocales</taxon>
        <taxon>Calotrichaceae</taxon>
        <taxon>Dulcicalothrix</taxon>
    </lineage>
</organism>
<proteinExistence type="predicted"/>
<evidence type="ECO:0000313" key="3">
    <source>
        <dbReference type="Proteomes" id="UP000271624"/>
    </source>
</evidence>
<dbReference type="OrthoDB" id="510842at2"/>
<evidence type="ECO:0000259" key="1">
    <source>
        <dbReference type="Pfam" id="PF05239"/>
    </source>
</evidence>
<dbReference type="SUPFAM" id="SSF50346">
    <property type="entry name" value="PRC-barrel domain"/>
    <property type="match status" value="1"/>
</dbReference>
<dbReference type="InterPro" id="IPR014747">
    <property type="entry name" value="Bac_photo_RC_H_C"/>
</dbReference>
<dbReference type="Proteomes" id="UP000271624">
    <property type="component" value="Unassembled WGS sequence"/>
</dbReference>
<dbReference type="EMBL" id="RSCL01000022">
    <property type="protein sequence ID" value="RUT00866.1"/>
    <property type="molecule type" value="Genomic_DNA"/>
</dbReference>
<dbReference type="Pfam" id="PF05239">
    <property type="entry name" value="PRC"/>
    <property type="match status" value="1"/>
</dbReference>
<dbReference type="InterPro" id="IPR011033">
    <property type="entry name" value="PRC_barrel-like_sf"/>
</dbReference>
<dbReference type="RefSeq" id="WP_127085383.1">
    <property type="nucleotide sequence ID" value="NZ_RSCL01000022.1"/>
</dbReference>
<dbReference type="GO" id="GO:0030077">
    <property type="term" value="C:plasma membrane light-harvesting complex"/>
    <property type="evidence" value="ECO:0007669"/>
    <property type="project" value="InterPro"/>
</dbReference>
<keyword evidence="3" id="KW-1185">Reference proteome</keyword>
<comment type="caution">
    <text evidence="2">The sequence shown here is derived from an EMBL/GenBank/DDBJ whole genome shotgun (WGS) entry which is preliminary data.</text>
</comment>
<protein>
    <recommendedName>
        <fullName evidence="1">PRC-barrel domain-containing protein</fullName>
    </recommendedName>
</protein>
<gene>
    <name evidence="2" type="ORF">DSM106972_072750</name>
</gene>
<sequence>MTLHNLDEYYSDYCDETLSCFDVKNFYVHTKDELISVVTNILVDGNNGRFRYFVIDKGFWLFRTKVLLPVGLASVDYDNKCISVPGLTKEQFNNLPEFQEDFIIDNDYEEQVRDVYRPLVTVTDLHPFYRAATYNYMLEPYFYEVSDRNLKMYEEHLMSRKNIFWRNTIIRRQKYACLRAFMETA</sequence>
<name>A0A433V446_9CYAN</name>
<evidence type="ECO:0000313" key="2">
    <source>
        <dbReference type="EMBL" id="RUT00866.1"/>
    </source>
</evidence>
<dbReference type="Gene3D" id="3.90.50.10">
    <property type="entry name" value="Photosynthetic Reaction Center, subunit H, domain 2"/>
    <property type="match status" value="1"/>
</dbReference>
<reference evidence="2" key="1">
    <citation type="submission" date="2018-12" db="EMBL/GenBank/DDBJ databases">
        <authorList>
            <person name="Will S."/>
            <person name="Neumann-Schaal M."/>
            <person name="Henke P."/>
        </authorList>
    </citation>
    <scope>NUCLEOTIDE SEQUENCE</scope>
    <source>
        <strain evidence="2">PCC 7102</strain>
    </source>
</reference>
<dbReference type="InterPro" id="IPR027275">
    <property type="entry name" value="PRC-brl_dom"/>
</dbReference>
<dbReference type="GO" id="GO:0019684">
    <property type="term" value="P:photosynthesis, light reaction"/>
    <property type="evidence" value="ECO:0007669"/>
    <property type="project" value="InterPro"/>
</dbReference>
<accession>A0A433V446</accession>
<dbReference type="AlphaFoldDB" id="A0A433V446"/>